<evidence type="ECO:0000313" key="1">
    <source>
        <dbReference type="EMBL" id="KAK6296701.1"/>
    </source>
</evidence>
<name>A0AAN8KXN1_9TELE</name>
<proteinExistence type="predicted"/>
<evidence type="ECO:0000313" key="2">
    <source>
        <dbReference type="Proteomes" id="UP001356427"/>
    </source>
</evidence>
<dbReference type="EMBL" id="JAGTTL010000032">
    <property type="protein sequence ID" value="KAK6296701.1"/>
    <property type="molecule type" value="Genomic_DNA"/>
</dbReference>
<reference evidence="1 2" key="1">
    <citation type="submission" date="2021-04" db="EMBL/GenBank/DDBJ databases">
        <authorList>
            <person name="De Guttry C."/>
            <person name="Zahm M."/>
            <person name="Klopp C."/>
            <person name="Cabau C."/>
            <person name="Louis A."/>
            <person name="Berthelot C."/>
            <person name="Parey E."/>
            <person name="Roest Crollius H."/>
            <person name="Montfort J."/>
            <person name="Robinson-Rechavi M."/>
            <person name="Bucao C."/>
            <person name="Bouchez O."/>
            <person name="Gislard M."/>
            <person name="Lluch J."/>
            <person name="Milhes M."/>
            <person name="Lampietro C."/>
            <person name="Lopez Roques C."/>
            <person name="Donnadieu C."/>
            <person name="Braasch I."/>
            <person name="Desvignes T."/>
            <person name="Postlethwait J."/>
            <person name="Bobe J."/>
            <person name="Wedekind C."/>
            <person name="Guiguen Y."/>
        </authorList>
    </citation>
    <scope>NUCLEOTIDE SEQUENCE [LARGE SCALE GENOMIC DNA]</scope>
    <source>
        <strain evidence="1">Cs_M1</strain>
        <tissue evidence="1">Blood</tissue>
    </source>
</reference>
<keyword evidence="2" id="KW-1185">Reference proteome</keyword>
<accession>A0AAN8KXN1</accession>
<organism evidence="1 2">
    <name type="scientific">Coregonus suidteri</name>
    <dbReference type="NCBI Taxonomy" id="861788"/>
    <lineage>
        <taxon>Eukaryota</taxon>
        <taxon>Metazoa</taxon>
        <taxon>Chordata</taxon>
        <taxon>Craniata</taxon>
        <taxon>Vertebrata</taxon>
        <taxon>Euteleostomi</taxon>
        <taxon>Actinopterygii</taxon>
        <taxon>Neopterygii</taxon>
        <taxon>Teleostei</taxon>
        <taxon>Protacanthopterygii</taxon>
        <taxon>Salmoniformes</taxon>
        <taxon>Salmonidae</taxon>
        <taxon>Coregoninae</taxon>
        <taxon>Coregonus</taxon>
    </lineage>
</organism>
<gene>
    <name evidence="1" type="ORF">J4Q44_G00328430</name>
</gene>
<comment type="caution">
    <text evidence="1">The sequence shown here is derived from an EMBL/GenBank/DDBJ whole genome shotgun (WGS) entry which is preliminary data.</text>
</comment>
<dbReference type="AlphaFoldDB" id="A0AAN8KXN1"/>
<dbReference type="Proteomes" id="UP001356427">
    <property type="component" value="Unassembled WGS sequence"/>
</dbReference>
<sequence length="110" mass="12289">MFIWMCTEAGSSNQRDDVENTGNEEWKRSIRHLQMKMLRKLLKEISSLQPQLFPVYPAPGTGSMAAITTAILPSATIQHDPASKQSLISTKGELPVFEGKSLSISYIRHD</sequence>
<protein>
    <submittedName>
        <fullName evidence="1">Uncharacterized protein</fullName>
    </submittedName>
</protein>